<organism evidence="2 3">
    <name type="scientific">Chara braunii</name>
    <name type="common">Braun's stonewort</name>
    <dbReference type="NCBI Taxonomy" id="69332"/>
    <lineage>
        <taxon>Eukaryota</taxon>
        <taxon>Viridiplantae</taxon>
        <taxon>Streptophyta</taxon>
        <taxon>Charophyceae</taxon>
        <taxon>Charales</taxon>
        <taxon>Characeae</taxon>
        <taxon>Chara</taxon>
    </lineage>
</organism>
<keyword evidence="3" id="KW-1185">Reference proteome</keyword>
<comment type="caution">
    <text evidence="2">The sequence shown here is derived from an EMBL/GenBank/DDBJ whole genome shotgun (WGS) entry which is preliminary data.</text>
</comment>
<evidence type="ECO:0000256" key="1">
    <source>
        <dbReference type="SAM" id="MobiDB-lite"/>
    </source>
</evidence>
<evidence type="ECO:0000313" key="2">
    <source>
        <dbReference type="EMBL" id="GBG82976.1"/>
    </source>
</evidence>
<dbReference type="Gramene" id="GBG82976">
    <property type="protein sequence ID" value="GBG82976"/>
    <property type="gene ID" value="CBR_g36502"/>
</dbReference>
<dbReference type="EMBL" id="BFEA01000424">
    <property type="protein sequence ID" value="GBG82976.1"/>
    <property type="molecule type" value="Genomic_DNA"/>
</dbReference>
<protein>
    <submittedName>
        <fullName evidence="2">Uncharacterized protein</fullName>
    </submittedName>
</protein>
<proteinExistence type="predicted"/>
<feature type="region of interest" description="Disordered" evidence="1">
    <location>
        <begin position="75"/>
        <end position="94"/>
    </location>
</feature>
<gene>
    <name evidence="2" type="ORF">CBR_g36502</name>
</gene>
<feature type="region of interest" description="Disordered" evidence="1">
    <location>
        <begin position="157"/>
        <end position="183"/>
    </location>
</feature>
<dbReference type="Proteomes" id="UP000265515">
    <property type="component" value="Unassembled WGS sequence"/>
</dbReference>
<dbReference type="AlphaFoldDB" id="A0A388LKW3"/>
<reference evidence="2 3" key="1">
    <citation type="journal article" date="2018" name="Cell">
        <title>The Chara Genome: Secondary Complexity and Implications for Plant Terrestrialization.</title>
        <authorList>
            <person name="Nishiyama T."/>
            <person name="Sakayama H."/>
            <person name="Vries J.D."/>
            <person name="Buschmann H."/>
            <person name="Saint-Marcoux D."/>
            <person name="Ullrich K.K."/>
            <person name="Haas F.B."/>
            <person name="Vanderstraeten L."/>
            <person name="Becker D."/>
            <person name="Lang D."/>
            <person name="Vosolsobe S."/>
            <person name="Rombauts S."/>
            <person name="Wilhelmsson P.K.I."/>
            <person name="Janitza P."/>
            <person name="Kern R."/>
            <person name="Heyl A."/>
            <person name="Rumpler F."/>
            <person name="Villalobos L.I.A.C."/>
            <person name="Clay J.M."/>
            <person name="Skokan R."/>
            <person name="Toyoda A."/>
            <person name="Suzuki Y."/>
            <person name="Kagoshima H."/>
            <person name="Schijlen E."/>
            <person name="Tajeshwar N."/>
            <person name="Catarino B."/>
            <person name="Hetherington A.J."/>
            <person name="Saltykova A."/>
            <person name="Bonnot C."/>
            <person name="Breuninger H."/>
            <person name="Symeonidi A."/>
            <person name="Radhakrishnan G.V."/>
            <person name="Van Nieuwerburgh F."/>
            <person name="Deforce D."/>
            <person name="Chang C."/>
            <person name="Karol K.G."/>
            <person name="Hedrich R."/>
            <person name="Ulvskov P."/>
            <person name="Glockner G."/>
            <person name="Delwiche C.F."/>
            <person name="Petrasek J."/>
            <person name="Van de Peer Y."/>
            <person name="Friml J."/>
            <person name="Beilby M."/>
            <person name="Dolan L."/>
            <person name="Kohara Y."/>
            <person name="Sugano S."/>
            <person name="Fujiyama A."/>
            <person name="Delaux P.-M."/>
            <person name="Quint M."/>
            <person name="TheiBen G."/>
            <person name="Hagemann M."/>
            <person name="Harholt J."/>
            <person name="Dunand C."/>
            <person name="Zachgo S."/>
            <person name="Langdale J."/>
            <person name="Maumus F."/>
            <person name="Straeten D.V.D."/>
            <person name="Gould S.B."/>
            <person name="Rensing S.A."/>
        </authorList>
    </citation>
    <scope>NUCLEOTIDE SEQUENCE [LARGE SCALE GENOMIC DNA]</scope>
    <source>
        <strain evidence="2 3">S276</strain>
    </source>
</reference>
<accession>A0A388LKW3</accession>
<dbReference type="STRING" id="69332.A0A388LKW3"/>
<sequence length="485" mass="53416">MTRQDRHGGSTCRCRCSIFSPRGCEVVDGPSATVIPVLRIRSRINVVRTRPSAPPRSRVEVPNKHVCAIERSGKKRDVALDESQAQGKGRRHVPKAKRLRLDDVSASMPRRGARGWAQAVEEDNDDYFTTEDDQGEAMASAGVVPPVPAAREEAAVSAMAREEGRGQNTNQRDGGEAASGRARRGVMTKELIDRALLWVDHKAFWLTGEGRRLYNIVHETKEYFVAIASGLPPLDLPRSVVVPKSSTTVARIADQSQLQQTISRAAAVENIALRILHGWVFKSGNHPRGYHLALQYSLESVATDIAQGGTARSGATSPEDDDMAAHQESTVISITHSFRAAVQMSAHIDDNFISYDRLCWVADWFRLLLAASMWIVRMAGDDLRSYYEAFYFVNLVARPTLVASMHRSFDHRRSVVRAANVVKERLGKAKATLGVYPDYIPDWAPCGIGFAHDASIKGPEDAKRLDWLGSGPPDDDIKGEGKNDA</sequence>
<feature type="region of interest" description="Disordered" evidence="1">
    <location>
        <begin position="463"/>
        <end position="485"/>
    </location>
</feature>
<evidence type="ECO:0000313" key="3">
    <source>
        <dbReference type="Proteomes" id="UP000265515"/>
    </source>
</evidence>
<name>A0A388LKW3_CHABU</name>
<feature type="compositionally biased region" description="Basic and acidic residues" evidence="1">
    <location>
        <begin position="475"/>
        <end position="485"/>
    </location>
</feature>